<keyword evidence="5 6" id="KW-0456">Lyase</keyword>
<comment type="function">
    <text evidence="6">Catalyzes the conversion of 7,8-dihydroneopterin to 6-hydroxymethyl-7,8-dihydropterin.</text>
</comment>
<evidence type="ECO:0000256" key="2">
    <source>
        <dbReference type="ARBA" id="ARBA00005013"/>
    </source>
</evidence>
<dbReference type="Pfam" id="PF02152">
    <property type="entry name" value="FolB"/>
    <property type="match status" value="1"/>
</dbReference>
<name>A0ABP7AMA4_9MICO</name>
<dbReference type="Proteomes" id="UP001501697">
    <property type="component" value="Unassembled WGS sequence"/>
</dbReference>
<dbReference type="EC" id="4.1.2.25" evidence="6"/>
<reference evidence="9" key="1">
    <citation type="journal article" date="2019" name="Int. J. Syst. Evol. Microbiol.">
        <title>The Global Catalogue of Microorganisms (GCM) 10K type strain sequencing project: providing services to taxonomists for standard genome sequencing and annotation.</title>
        <authorList>
            <consortium name="The Broad Institute Genomics Platform"/>
            <consortium name="The Broad Institute Genome Sequencing Center for Infectious Disease"/>
            <person name="Wu L."/>
            <person name="Ma J."/>
        </authorList>
    </citation>
    <scope>NUCLEOTIDE SEQUENCE [LARGE SCALE GENOMIC DNA]</scope>
    <source>
        <strain evidence="9">JCM 16544</strain>
    </source>
</reference>
<dbReference type="RefSeq" id="WP_344737808.1">
    <property type="nucleotide sequence ID" value="NZ_BAAAYU010000005.1"/>
</dbReference>
<dbReference type="NCBIfam" id="TIGR00526">
    <property type="entry name" value="folB_dom"/>
    <property type="match status" value="1"/>
</dbReference>
<evidence type="ECO:0000259" key="7">
    <source>
        <dbReference type="SMART" id="SM00905"/>
    </source>
</evidence>
<gene>
    <name evidence="8" type="primary">folB</name>
    <name evidence="8" type="ORF">GCM10022200_18600</name>
</gene>
<keyword evidence="9" id="KW-1185">Reference proteome</keyword>
<dbReference type="PANTHER" id="PTHR42844">
    <property type="entry name" value="DIHYDRONEOPTERIN ALDOLASE 1-RELATED"/>
    <property type="match status" value="1"/>
</dbReference>
<proteinExistence type="inferred from homology"/>
<dbReference type="PANTHER" id="PTHR42844:SF1">
    <property type="entry name" value="DIHYDRONEOPTERIN ALDOLASE 1-RELATED"/>
    <property type="match status" value="1"/>
</dbReference>
<evidence type="ECO:0000256" key="1">
    <source>
        <dbReference type="ARBA" id="ARBA00001353"/>
    </source>
</evidence>
<comment type="caution">
    <text evidence="8">The sequence shown here is derived from an EMBL/GenBank/DDBJ whole genome shotgun (WGS) entry which is preliminary data.</text>
</comment>
<sequence>MDDQITLTGLRVFGRHGVLGHERRDGQHFIVDLSMTVDASAAGRSDDVGDTVHYGEVAERVAQLVGGEPVNLIETLAVRIAEAVLAGWPVRAVTVTVHKPEAPIEVPFDDVAVTVTRGRT</sequence>
<dbReference type="SUPFAM" id="SSF55620">
    <property type="entry name" value="Tetrahydrobiopterin biosynthesis enzymes-like"/>
    <property type="match status" value="1"/>
</dbReference>
<dbReference type="NCBIfam" id="TIGR00525">
    <property type="entry name" value="folB"/>
    <property type="match status" value="1"/>
</dbReference>
<comment type="pathway">
    <text evidence="2 6">Cofactor biosynthesis; tetrahydrofolate biosynthesis; 2-amino-4-hydroxy-6-hydroxymethyl-7,8-dihydropteridine diphosphate from 7,8-dihydroneopterin triphosphate: step 3/4.</text>
</comment>
<dbReference type="CDD" id="cd00534">
    <property type="entry name" value="DHNA_DHNTPE"/>
    <property type="match status" value="1"/>
</dbReference>
<protein>
    <recommendedName>
        <fullName evidence="6">7,8-dihydroneopterin aldolase</fullName>
        <ecNumber evidence="6">4.1.2.25</ecNumber>
    </recommendedName>
</protein>
<evidence type="ECO:0000256" key="4">
    <source>
        <dbReference type="ARBA" id="ARBA00022909"/>
    </source>
</evidence>
<dbReference type="EMBL" id="BAAAYU010000005">
    <property type="protein sequence ID" value="GAA3635561.1"/>
    <property type="molecule type" value="Genomic_DNA"/>
</dbReference>
<evidence type="ECO:0000313" key="9">
    <source>
        <dbReference type="Proteomes" id="UP001501697"/>
    </source>
</evidence>
<organism evidence="8 9">
    <name type="scientific">Microbacterium awajiense</name>
    <dbReference type="NCBI Taxonomy" id="415214"/>
    <lineage>
        <taxon>Bacteria</taxon>
        <taxon>Bacillati</taxon>
        <taxon>Actinomycetota</taxon>
        <taxon>Actinomycetes</taxon>
        <taxon>Micrococcales</taxon>
        <taxon>Microbacteriaceae</taxon>
        <taxon>Microbacterium</taxon>
    </lineage>
</organism>
<comment type="catalytic activity">
    <reaction evidence="1 6">
        <text>7,8-dihydroneopterin = 6-hydroxymethyl-7,8-dihydropterin + glycolaldehyde</text>
        <dbReference type="Rhea" id="RHEA:10540"/>
        <dbReference type="ChEBI" id="CHEBI:17001"/>
        <dbReference type="ChEBI" id="CHEBI:17071"/>
        <dbReference type="ChEBI" id="CHEBI:44841"/>
        <dbReference type="EC" id="4.1.2.25"/>
    </reaction>
</comment>
<evidence type="ECO:0000256" key="3">
    <source>
        <dbReference type="ARBA" id="ARBA00005708"/>
    </source>
</evidence>
<dbReference type="InterPro" id="IPR006157">
    <property type="entry name" value="FolB_dom"/>
</dbReference>
<comment type="similarity">
    <text evidence="3 6">Belongs to the DHNA family.</text>
</comment>
<evidence type="ECO:0000313" key="8">
    <source>
        <dbReference type="EMBL" id="GAA3635561.1"/>
    </source>
</evidence>
<evidence type="ECO:0000256" key="5">
    <source>
        <dbReference type="ARBA" id="ARBA00023239"/>
    </source>
</evidence>
<dbReference type="InterPro" id="IPR043133">
    <property type="entry name" value="GTP-CH-I_C/QueF"/>
</dbReference>
<dbReference type="InterPro" id="IPR006156">
    <property type="entry name" value="Dihydroneopterin_aldolase"/>
</dbReference>
<feature type="domain" description="Dihydroneopterin aldolase/epimerase" evidence="7">
    <location>
        <begin position="5"/>
        <end position="117"/>
    </location>
</feature>
<evidence type="ECO:0000256" key="6">
    <source>
        <dbReference type="RuleBase" id="RU362079"/>
    </source>
</evidence>
<dbReference type="Gene3D" id="3.30.1130.10">
    <property type="match status" value="1"/>
</dbReference>
<dbReference type="SMART" id="SM00905">
    <property type="entry name" value="FolB"/>
    <property type="match status" value="1"/>
</dbReference>
<keyword evidence="4 6" id="KW-0289">Folate biosynthesis</keyword>
<accession>A0ABP7AMA4</accession>